<evidence type="ECO:0000259" key="4">
    <source>
        <dbReference type="PROSITE" id="PS50069"/>
    </source>
</evidence>
<dbReference type="SMART" id="SM00182">
    <property type="entry name" value="CULLIN"/>
    <property type="match status" value="1"/>
</dbReference>
<sequence length="769" mass="82782">MQKATKGKVRKQSNLLDSGYVTKRKMQSSPSVLFQTEIGSFNLSQNQGLLVAFDPSVNDILPPMPSVDYYSESWANLKAILTATQTDLSSITKQPCAMLYDTVVHICRCGFHSRLCDDLSACMVQHARDVASAHTPTTPAATVRNLAAMWARYKRLTKTVCAVFAHLDMMPGPTVLALCIAAFRDAVMPRASFSVLVGSVLPLLSEARKGGAGQADLVQQLQLIFDMATALGFLDSQLEATLAAHTAEYYTAALEAMVAAHPGAAFYLEAVRVLDFESGLVDEIIGSPRITADIRAVVLDVLITRRTAELLEAPSFRAMVDALFEGDAAMEPPMTALGRLMGVSNAALLQTLFNITVDRVSAIAAASLAADELVLRTTAALHQAAHIASRCFGGNSAVLSRLRGAVGEAVLRHQDIVLGAVATHLDHLLTASNPKAAINPGVDIQTHVRLVIAIFRRLEDKDMFEKEFGSAMRRRLLGGERSNGDIEALVISSLKQECGESYTERLEAMQEDVDDAEVLAQPLRDALPPHLKDVVTMVAVNQTHWGLPDALAPTLPDDLLAAHKTFEAIHTAGHPTHKLEFSAEESTVDLALTLGGAETTVRCPLLAGLILMLLGPVPAIGLKEAIAAVGVTEVQFMAAVAPLIDAGVVMRRGANLALNDGYTGGPVNLITEADVTPEPKPAAGRQQRRATDDSFRDTRIDVFVIKLLKKETAGLPMDAVVDSVQRMVADGGFNPVDIEAVKGRLEHLIDHEYIKRSDDDMSVLQYMID</sequence>
<dbReference type="AlphaFoldDB" id="A0A8J6B6A1"/>
<dbReference type="InterPro" id="IPR036390">
    <property type="entry name" value="WH_DNA-bd_sf"/>
</dbReference>
<dbReference type="Gene3D" id="3.30.230.130">
    <property type="entry name" value="Cullin, Chain C, Domain 2"/>
    <property type="match status" value="1"/>
</dbReference>
<dbReference type="Proteomes" id="UP000717585">
    <property type="component" value="Unassembled WGS sequence"/>
</dbReference>
<dbReference type="SUPFAM" id="SSF74788">
    <property type="entry name" value="Cullin repeat-like"/>
    <property type="match status" value="1"/>
</dbReference>
<comment type="similarity">
    <text evidence="1 2 3">Belongs to the cullin family.</text>
</comment>
<dbReference type="InterPro" id="IPR045093">
    <property type="entry name" value="Cullin"/>
</dbReference>
<dbReference type="OrthoDB" id="27073at2759"/>
<evidence type="ECO:0000256" key="2">
    <source>
        <dbReference type="PROSITE-ProRule" id="PRU00330"/>
    </source>
</evidence>
<dbReference type="SUPFAM" id="SSF46785">
    <property type="entry name" value="Winged helix' DNA-binding domain"/>
    <property type="match status" value="1"/>
</dbReference>
<feature type="domain" description="Cullin family profile" evidence="4">
    <location>
        <begin position="421"/>
        <end position="644"/>
    </location>
</feature>
<dbReference type="InterPro" id="IPR001373">
    <property type="entry name" value="Cullin_N"/>
</dbReference>
<dbReference type="SUPFAM" id="SSF75632">
    <property type="entry name" value="Cullin homology domain"/>
    <property type="match status" value="1"/>
</dbReference>
<keyword evidence="6" id="KW-1185">Reference proteome</keyword>
<protein>
    <submittedName>
        <fullName evidence="5">Cullin family</fullName>
    </submittedName>
</protein>
<evidence type="ECO:0000256" key="3">
    <source>
        <dbReference type="RuleBase" id="RU003829"/>
    </source>
</evidence>
<dbReference type="InterPro" id="IPR036388">
    <property type="entry name" value="WH-like_DNA-bd_sf"/>
</dbReference>
<reference evidence="5" key="1">
    <citation type="submission" date="2021-05" db="EMBL/GenBank/DDBJ databases">
        <title>A free-living protist that lacks canonical eukaryotic 1 DNA replication and segregation systems.</title>
        <authorList>
            <person name="Salas-Leiva D.E."/>
            <person name="Tromer E.C."/>
            <person name="Curtis B.A."/>
            <person name="Jerlstrom-Hultqvist J."/>
            <person name="Kolisko M."/>
            <person name="Yi Z."/>
            <person name="Salas-Leiva J.S."/>
            <person name="Gallot-Lavallee L."/>
            <person name="Kops G.J.P.L."/>
            <person name="Archibald J.M."/>
            <person name="Simpson A.G.B."/>
            <person name="Roger A.J."/>
        </authorList>
    </citation>
    <scope>NUCLEOTIDE SEQUENCE</scope>
    <source>
        <strain evidence="5">BICM</strain>
    </source>
</reference>
<dbReference type="Gene3D" id="1.10.10.10">
    <property type="entry name" value="Winged helix-like DNA-binding domain superfamily/Winged helix DNA-binding domain"/>
    <property type="match status" value="1"/>
</dbReference>
<organism evidence="5 6">
    <name type="scientific">Carpediemonas membranifera</name>
    <dbReference type="NCBI Taxonomy" id="201153"/>
    <lineage>
        <taxon>Eukaryota</taxon>
        <taxon>Metamonada</taxon>
        <taxon>Carpediemonas-like organisms</taxon>
        <taxon>Carpediemonas</taxon>
    </lineage>
</organism>
<dbReference type="GO" id="GO:0006511">
    <property type="term" value="P:ubiquitin-dependent protein catabolic process"/>
    <property type="evidence" value="ECO:0007669"/>
    <property type="project" value="InterPro"/>
</dbReference>
<dbReference type="EMBL" id="JAHDYR010000005">
    <property type="protein sequence ID" value="KAG9396558.1"/>
    <property type="molecule type" value="Genomic_DNA"/>
</dbReference>
<dbReference type="PROSITE" id="PS50069">
    <property type="entry name" value="CULLIN_2"/>
    <property type="match status" value="1"/>
</dbReference>
<dbReference type="GO" id="GO:0031625">
    <property type="term" value="F:ubiquitin protein ligase binding"/>
    <property type="evidence" value="ECO:0007669"/>
    <property type="project" value="InterPro"/>
</dbReference>
<dbReference type="PANTHER" id="PTHR11932">
    <property type="entry name" value="CULLIN"/>
    <property type="match status" value="1"/>
</dbReference>
<accession>A0A8J6B6A1</accession>
<evidence type="ECO:0000313" key="5">
    <source>
        <dbReference type="EMBL" id="KAG9396558.1"/>
    </source>
</evidence>
<evidence type="ECO:0000313" key="6">
    <source>
        <dbReference type="Proteomes" id="UP000717585"/>
    </source>
</evidence>
<name>A0A8J6B6A1_9EUKA</name>
<dbReference type="Pfam" id="PF00888">
    <property type="entry name" value="Cullin"/>
    <property type="match status" value="1"/>
</dbReference>
<dbReference type="InterPro" id="IPR036317">
    <property type="entry name" value="Cullin_homology_sf"/>
</dbReference>
<evidence type="ECO:0000256" key="1">
    <source>
        <dbReference type="ARBA" id="ARBA00006019"/>
    </source>
</evidence>
<gene>
    <name evidence="5" type="ORF">J8273_1566</name>
</gene>
<dbReference type="Gene3D" id="1.20.1310.10">
    <property type="entry name" value="Cullin Repeats"/>
    <property type="match status" value="2"/>
</dbReference>
<dbReference type="InterPro" id="IPR016159">
    <property type="entry name" value="Cullin_repeat-like_dom_sf"/>
</dbReference>
<comment type="caution">
    <text evidence="5">The sequence shown here is derived from an EMBL/GenBank/DDBJ whole genome shotgun (WGS) entry which is preliminary data.</text>
</comment>
<proteinExistence type="inferred from homology"/>
<dbReference type="InterPro" id="IPR016158">
    <property type="entry name" value="Cullin_homology"/>
</dbReference>